<keyword evidence="2" id="KW-1185">Reference proteome</keyword>
<dbReference type="InterPro" id="IPR032135">
    <property type="entry name" value="DUF4817"/>
</dbReference>
<dbReference type="WBParaSite" id="ACRNAN_scaffold11876.g24757.t1">
    <property type="protein sequence ID" value="ACRNAN_scaffold11876.g24757.t1"/>
    <property type="gene ID" value="ACRNAN_scaffold11876.g24757"/>
</dbReference>
<dbReference type="AlphaFoldDB" id="A0A914CKN6"/>
<dbReference type="Proteomes" id="UP000887540">
    <property type="component" value="Unplaced"/>
</dbReference>
<sequence>MRFTRALFQTANRVLTPLERAKLVCWFEETNSLAMVARRYRAEFGMDPPNLSQIKKWHKNFMATGTIRSDDAISAAEMEAEEKPTLASLELEKVLPHFEQRV</sequence>
<proteinExistence type="predicted"/>
<evidence type="ECO:0000313" key="3">
    <source>
        <dbReference type="WBParaSite" id="ACRNAN_scaffold11876.g24757.t1"/>
    </source>
</evidence>
<accession>A0A914CKN6</accession>
<dbReference type="Pfam" id="PF16087">
    <property type="entry name" value="DUF4817"/>
    <property type="match status" value="1"/>
</dbReference>
<evidence type="ECO:0000313" key="2">
    <source>
        <dbReference type="Proteomes" id="UP000887540"/>
    </source>
</evidence>
<feature type="domain" description="DUF4817" evidence="1">
    <location>
        <begin position="19"/>
        <end position="67"/>
    </location>
</feature>
<evidence type="ECO:0000313" key="4">
    <source>
        <dbReference type="WBParaSite" id="ACRNAN_scaffold1841.g20736.t1"/>
    </source>
</evidence>
<dbReference type="WBParaSite" id="ACRNAN_scaffold1841.g20736.t1">
    <property type="protein sequence ID" value="ACRNAN_scaffold1841.g20736.t1"/>
    <property type="gene ID" value="ACRNAN_scaffold1841.g20736"/>
</dbReference>
<organism evidence="2 3">
    <name type="scientific">Acrobeloides nanus</name>
    <dbReference type="NCBI Taxonomy" id="290746"/>
    <lineage>
        <taxon>Eukaryota</taxon>
        <taxon>Metazoa</taxon>
        <taxon>Ecdysozoa</taxon>
        <taxon>Nematoda</taxon>
        <taxon>Chromadorea</taxon>
        <taxon>Rhabditida</taxon>
        <taxon>Tylenchina</taxon>
        <taxon>Cephalobomorpha</taxon>
        <taxon>Cephaloboidea</taxon>
        <taxon>Cephalobidae</taxon>
        <taxon>Acrobeloides</taxon>
    </lineage>
</organism>
<reference evidence="3 4" key="1">
    <citation type="submission" date="2022-11" db="UniProtKB">
        <authorList>
            <consortium name="WormBaseParasite"/>
        </authorList>
    </citation>
    <scope>IDENTIFICATION</scope>
</reference>
<name>A0A914CKN6_9BILA</name>
<evidence type="ECO:0000259" key="1">
    <source>
        <dbReference type="Pfam" id="PF16087"/>
    </source>
</evidence>
<protein>
    <submittedName>
        <fullName evidence="3 4">DUF4817 domain-containing protein</fullName>
    </submittedName>
</protein>